<name>A0A5R8Y011_9BACT</name>
<dbReference type="Pfam" id="PF00441">
    <property type="entry name" value="Acyl-CoA_dh_1"/>
    <property type="match status" value="1"/>
</dbReference>
<dbReference type="PANTHER" id="PTHR43884:SF9">
    <property type="entry name" value="COMPLEX I ASSEMBLY FACTOR ACAD9, MITOCHONDRIAL"/>
    <property type="match status" value="1"/>
</dbReference>
<gene>
    <name evidence="7" type="ORF">FDK22_10435</name>
</gene>
<keyword evidence="3" id="KW-0285">Flavoprotein</keyword>
<comment type="similarity">
    <text evidence="2">Belongs to the acyl-CoA dehydrogenase family.</text>
</comment>
<comment type="cofactor">
    <cofactor evidence="1">
        <name>FAD</name>
        <dbReference type="ChEBI" id="CHEBI:57692"/>
    </cofactor>
</comment>
<evidence type="ECO:0000256" key="2">
    <source>
        <dbReference type="ARBA" id="ARBA00009347"/>
    </source>
</evidence>
<dbReference type="InterPro" id="IPR009075">
    <property type="entry name" value="AcylCo_DH/oxidase_C"/>
</dbReference>
<dbReference type="Gene3D" id="2.40.110.10">
    <property type="entry name" value="Butyryl-CoA Dehydrogenase, subunit A, domain 2"/>
    <property type="match status" value="1"/>
</dbReference>
<dbReference type="SUPFAM" id="SSF47203">
    <property type="entry name" value="Acyl-CoA dehydrogenase C-terminal domain-like"/>
    <property type="match status" value="1"/>
</dbReference>
<dbReference type="Gene3D" id="1.10.540.10">
    <property type="entry name" value="Acyl-CoA dehydrogenase/oxidase, N-terminal domain"/>
    <property type="match status" value="1"/>
</dbReference>
<reference evidence="7 8" key="1">
    <citation type="submission" date="2019-05" db="EMBL/GenBank/DDBJ databases">
        <title>Arcobacter sp. nov., isolated from sea sediment.</title>
        <authorList>
            <person name="Kim W."/>
        </authorList>
    </citation>
    <scope>NUCLEOTIDE SEQUENCE [LARGE SCALE GENOMIC DNA]</scope>
    <source>
        <strain evidence="7 8">CAU 1517</strain>
    </source>
</reference>
<keyword evidence="4" id="KW-0274">FAD</keyword>
<dbReference type="Pfam" id="PF02771">
    <property type="entry name" value="Acyl-CoA_dh_N"/>
    <property type="match status" value="1"/>
</dbReference>
<evidence type="ECO:0000259" key="6">
    <source>
        <dbReference type="Pfam" id="PF02771"/>
    </source>
</evidence>
<dbReference type="InterPro" id="IPR037069">
    <property type="entry name" value="AcylCoA_DH/ox_N_sf"/>
</dbReference>
<evidence type="ECO:0000259" key="5">
    <source>
        <dbReference type="Pfam" id="PF00441"/>
    </source>
</evidence>
<dbReference type="EMBL" id="VANU01000004">
    <property type="protein sequence ID" value="TLP37725.1"/>
    <property type="molecule type" value="Genomic_DNA"/>
</dbReference>
<dbReference type="PANTHER" id="PTHR43884">
    <property type="entry name" value="ACYL-COA DEHYDROGENASE"/>
    <property type="match status" value="1"/>
</dbReference>
<dbReference type="GO" id="GO:0050660">
    <property type="term" value="F:flavin adenine dinucleotide binding"/>
    <property type="evidence" value="ECO:0007669"/>
    <property type="project" value="InterPro"/>
</dbReference>
<proteinExistence type="inferred from homology"/>
<organism evidence="7 8">
    <name type="scientific">Arcobacter arenosus</name>
    <dbReference type="NCBI Taxonomy" id="2576037"/>
    <lineage>
        <taxon>Bacteria</taxon>
        <taxon>Pseudomonadati</taxon>
        <taxon>Campylobacterota</taxon>
        <taxon>Epsilonproteobacteria</taxon>
        <taxon>Campylobacterales</taxon>
        <taxon>Arcobacteraceae</taxon>
        <taxon>Arcobacter</taxon>
    </lineage>
</organism>
<evidence type="ECO:0000256" key="1">
    <source>
        <dbReference type="ARBA" id="ARBA00001974"/>
    </source>
</evidence>
<evidence type="ECO:0000256" key="3">
    <source>
        <dbReference type="ARBA" id="ARBA00022630"/>
    </source>
</evidence>
<feature type="domain" description="Acyl-CoA dehydrogenase/oxidase N-terminal" evidence="6">
    <location>
        <begin position="92"/>
        <end position="179"/>
    </location>
</feature>
<accession>A0A5R8Y011</accession>
<comment type="caution">
    <text evidence="7">The sequence shown here is derived from an EMBL/GenBank/DDBJ whole genome shotgun (WGS) entry which is preliminary data.</text>
</comment>
<dbReference type="Gene3D" id="1.20.140.10">
    <property type="entry name" value="Butyryl-CoA Dehydrogenase, subunit A, domain 3"/>
    <property type="match status" value="1"/>
</dbReference>
<dbReference type="InterPro" id="IPR013786">
    <property type="entry name" value="AcylCoA_DH/ox_N"/>
</dbReference>
<dbReference type="InterPro" id="IPR009100">
    <property type="entry name" value="AcylCoA_DH/oxidase_NM_dom_sf"/>
</dbReference>
<evidence type="ECO:0000313" key="7">
    <source>
        <dbReference type="EMBL" id="TLP37725.1"/>
    </source>
</evidence>
<protein>
    <submittedName>
        <fullName evidence="7">Acyl-CoA dehydrogenase</fullName>
    </submittedName>
</protein>
<evidence type="ECO:0000313" key="8">
    <source>
        <dbReference type="Proteomes" id="UP000308901"/>
    </source>
</evidence>
<evidence type="ECO:0000256" key="4">
    <source>
        <dbReference type="ARBA" id="ARBA00022827"/>
    </source>
</evidence>
<dbReference type="GO" id="GO:0003995">
    <property type="term" value="F:acyl-CoA dehydrogenase activity"/>
    <property type="evidence" value="ECO:0007669"/>
    <property type="project" value="TreeGrafter"/>
</dbReference>
<dbReference type="InterPro" id="IPR036250">
    <property type="entry name" value="AcylCo_DH-like_C"/>
</dbReference>
<dbReference type="RefSeq" id="WP_138152905.1">
    <property type="nucleotide sequence ID" value="NZ_VANU01000004.1"/>
</dbReference>
<dbReference type="Proteomes" id="UP000308901">
    <property type="component" value="Unassembled WGS sequence"/>
</dbReference>
<dbReference type="AlphaFoldDB" id="A0A5R8Y011"/>
<keyword evidence="8" id="KW-1185">Reference proteome</keyword>
<feature type="domain" description="Acyl-CoA dehydrogenase/oxidase C-terminal" evidence="5">
    <location>
        <begin position="300"/>
        <end position="440"/>
    </location>
</feature>
<dbReference type="OrthoDB" id="9765339at2"/>
<dbReference type="SUPFAM" id="SSF56645">
    <property type="entry name" value="Acyl-CoA dehydrogenase NM domain-like"/>
    <property type="match status" value="1"/>
</dbReference>
<dbReference type="InterPro" id="IPR046373">
    <property type="entry name" value="Acyl-CoA_Oxase/DH_mid-dom_sf"/>
</dbReference>
<sequence>MGKNGQSAATEALAAAGDHLQAADVGALDSAMSDAMKKLNVTKSSLVERLIYGPQPDLSEISAGSVEMQNAKTKEADEILETALNLLESGQAFEADGKLSNTLREEVSKKNAYGFTVPAEYNGLGLNYNQLAIMEESLAANGIGALAVEISGQLTIGSSSLLGYGDDRQKSIFLPMISGGRITSFALTEVGVGVNAKKIQAYVEKDEENNCYRLFAEGAANKHYITSAIYGGIMAIAARIGKGGKKIGLFIIELPEGDISNDEYSFNIVSSNSDAFKSIYNTRITFSNFPIPVENEIKADGVEVLFYCLRMGRCMLTAMCAGYQRMMASDSVNYAIKRLGVGGPIIKHELPRLRIGKMLGGALTSQALSHLSLNQDKNGVDLAGLRDISKSFAASSALESLISCERVIGGRSFDRSSRVTEARANIHVFGIVEGENDLILMGMIKDITSNFTKDNVASMLSVLQEANMKNGEPVEKDERILKIDLKTFMKYPGRCTTATLKLLAKPGFYKLISWIIGNGLKEIPHLLGRLVPVSMKSRYDEIPADLKPYVQYAERNLRKCKWLYLGMSLYYQLEQTGAQVPIHRLGKKIELLVAMLALCAHASKIDKSQQSIAALYSEILKVEIEGIQVLKGLSSTENLRRFLKEVGDDAQNGTSTLIKDVKLEPFAHDWQIK</sequence>